<dbReference type="EMBL" id="GBRH01249491">
    <property type="protein sequence ID" value="JAD48404.1"/>
    <property type="molecule type" value="Transcribed_RNA"/>
</dbReference>
<reference evidence="1" key="2">
    <citation type="journal article" date="2015" name="Data Brief">
        <title>Shoot transcriptome of the giant reed, Arundo donax.</title>
        <authorList>
            <person name="Barrero R.A."/>
            <person name="Guerrero F.D."/>
            <person name="Moolhuijzen P."/>
            <person name="Goolsby J.A."/>
            <person name="Tidwell J."/>
            <person name="Bellgard S.E."/>
            <person name="Bellgard M.I."/>
        </authorList>
    </citation>
    <scope>NUCLEOTIDE SEQUENCE</scope>
    <source>
        <tissue evidence="1">Shoot tissue taken approximately 20 cm above the soil surface</tissue>
    </source>
</reference>
<protein>
    <submittedName>
        <fullName evidence="1">Uncharacterized protein</fullName>
    </submittedName>
</protein>
<sequence length="12" mass="1272">MWQPVLGKKGAG</sequence>
<proteinExistence type="predicted"/>
<evidence type="ECO:0000313" key="1">
    <source>
        <dbReference type="EMBL" id="JAD48404.1"/>
    </source>
</evidence>
<accession>A0A0A9A9P0</accession>
<reference evidence="1" key="1">
    <citation type="submission" date="2014-09" db="EMBL/GenBank/DDBJ databases">
        <authorList>
            <person name="Magalhaes I.L.F."/>
            <person name="Oliveira U."/>
            <person name="Santos F.R."/>
            <person name="Vidigal T.H.D.A."/>
            <person name="Brescovit A.D."/>
            <person name="Santos A.J."/>
        </authorList>
    </citation>
    <scope>NUCLEOTIDE SEQUENCE</scope>
    <source>
        <tissue evidence="1">Shoot tissue taken approximately 20 cm above the soil surface</tissue>
    </source>
</reference>
<organism evidence="1">
    <name type="scientific">Arundo donax</name>
    <name type="common">Giant reed</name>
    <name type="synonym">Donax arundinaceus</name>
    <dbReference type="NCBI Taxonomy" id="35708"/>
    <lineage>
        <taxon>Eukaryota</taxon>
        <taxon>Viridiplantae</taxon>
        <taxon>Streptophyta</taxon>
        <taxon>Embryophyta</taxon>
        <taxon>Tracheophyta</taxon>
        <taxon>Spermatophyta</taxon>
        <taxon>Magnoliopsida</taxon>
        <taxon>Liliopsida</taxon>
        <taxon>Poales</taxon>
        <taxon>Poaceae</taxon>
        <taxon>PACMAD clade</taxon>
        <taxon>Arundinoideae</taxon>
        <taxon>Arundineae</taxon>
        <taxon>Arundo</taxon>
    </lineage>
</organism>
<name>A0A0A9A9P0_ARUDO</name>